<gene>
    <name evidence="1" type="ORF">F6R98_20010</name>
</gene>
<sequence length="859" mass="96414">MKVLLEPSPALETLDALGIAARELMDALLTDESLASALAPQAIAFVTRTYLTDPEGSRQRLASLFEPGRFSRIGHVEVPWLAREIRVVTAADPVFAIEIYSRVFSSADFDHTQETSMGDSWILSMRSNAWQDFNMARYHLAEAYRGILESDPAAGGQILAVTLEGEKTHQHRYDDDKQPQCFTVVGHGYSVIEDWSHIWAWNMEEENTRDDYAKIVRAFLGWIPTAPRAQQDSAVEALLHRSSLALAWRCTFIAGASQPVSLGLKLWPFVTRPEFLFLMDTRQSSISLIAAIYQNQPIQERETYETEAEKLDFSSFKRPEDAKSEVLSCLYAAIGKENLVTNVARERLNAVLEQGLSLENKRPFEVTTSWGVCEPHDWICGNTSNSPNSGILALNDQVDEILSSFKTSPTPDGLAKLATGIQELDRLVESLRSEQLLADVDCTASDTLAKGAMAVLNTELCTEAYQDDFIKLLLRLSEHPLPEARPDTEANFAKSPSWGCPCPRIHAAEAIASIMALPGVWSKVSDAVERLTLHDEHPAVRMKIITELSGLWKEQRNEMWRFVDAVSRQEKNSGVIQYFLHVLWLLRSVESIRVETLYLHILDRITFHPKSENGVVDLLVYFAIVKNDSMSRTRLHDWVSKFEENGERLQAALHRFRDLVVLGYEDIKNGDVEIGERARALVVSTIDKLEPTLRAWSSRGNIPTHEEQIACNLLGTITDLFFYGTGAGKEGEVIKTHAGQAAFLRDNSDAIRRITQLGTPYSVHHMLELLGAMVPADPALCFDLISDALLRPAGIARYEYETLGADLFVKLVGQYLADYRGLFSDDSRRRRLVDCIEVFVEAGWSEARRLFQSLPELLS</sequence>
<dbReference type="RefSeq" id="WP_153250592.1">
    <property type="nucleotide sequence ID" value="NZ_CP044205.1"/>
</dbReference>
<evidence type="ECO:0000313" key="2">
    <source>
        <dbReference type="Proteomes" id="UP000325755"/>
    </source>
</evidence>
<evidence type="ECO:0000313" key="1">
    <source>
        <dbReference type="EMBL" id="QFY44629.1"/>
    </source>
</evidence>
<proteinExistence type="predicted"/>
<organism evidence="1 2">
    <name type="scientific">Candidatus Methylospira mobilis</name>
    <dbReference type="NCBI Taxonomy" id="1808979"/>
    <lineage>
        <taxon>Bacteria</taxon>
        <taxon>Pseudomonadati</taxon>
        <taxon>Pseudomonadota</taxon>
        <taxon>Gammaproteobacteria</taxon>
        <taxon>Methylococcales</taxon>
        <taxon>Methylococcaceae</taxon>
        <taxon>Candidatus Methylospira</taxon>
    </lineage>
</organism>
<dbReference type="KEGG" id="mmob:F6R98_20010"/>
<dbReference type="EMBL" id="CP044205">
    <property type="protein sequence ID" value="QFY44629.1"/>
    <property type="molecule type" value="Genomic_DNA"/>
</dbReference>
<accession>A0A5Q0BLZ7</accession>
<keyword evidence="2" id="KW-1185">Reference proteome</keyword>
<name>A0A5Q0BLZ7_9GAMM</name>
<protein>
    <submittedName>
        <fullName evidence="1">Uncharacterized protein</fullName>
    </submittedName>
</protein>
<dbReference type="InParanoid" id="A0A5Q0BLZ7"/>
<dbReference type="AlphaFoldDB" id="A0A5Q0BLZ7"/>
<dbReference type="Proteomes" id="UP000325755">
    <property type="component" value="Chromosome"/>
</dbReference>
<dbReference type="OrthoDB" id="2080133at2"/>
<reference evidence="1 2" key="1">
    <citation type="submission" date="2019-09" db="EMBL/GenBank/DDBJ databases">
        <title>Ecophysiology of the spiral-shaped methanotroph Methylospira mobilis as revealed by the complete genome sequence.</title>
        <authorList>
            <person name="Oshkin I.Y."/>
            <person name="Dedysh S.N."/>
            <person name="Miroshnikov K."/>
            <person name="Danilova O.V."/>
            <person name="Hakobyan A."/>
            <person name="Liesack W."/>
        </authorList>
    </citation>
    <scope>NUCLEOTIDE SEQUENCE [LARGE SCALE GENOMIC DNA]</scope>
    <source>
        <strain evidence="1 2">Shm1</strain>
    </source>
</reference>